<dbReference type="VEuPathDB" id="TriTrypDB:TRSC58_06518"/>
<organism evidence="2 3">
    <name type="scientific">Trypanosoma rangeli SC58</name>
    <dbReference type="NCBI Taxonomy" id="429131"/>
    <lineage>
        <taxon>Eukaryota</taxon>
        <taxon>Discoba</taxon>
        <taxon>Euglenozoa</taxon>
        <taxon>Kinetoplastea</taxon>
        <taxon>Metakinetoplastina</taxon>
        <taxon>Trypanosomatida</taxon>
        <taxon>Trypanosomatidae</taxon>
        <taxon>Trypanosoma</taxon>
        <taxon>Herpetosoma</taxon>
    </lineage>
</organism>
<accession>A0A061ITD7</accession>
<evidence type="ECO:0000313" key="2">
    <source>
        <dbReference type="EMBL" id="ESL05819.1"/>
    </source>
</evidence>
<name>A0A061ITD7_TRYRA</name>
<comment type="caution">
    <text evidence="2">The sequence shown here is derived from an EMBL/GenBank/DDBJ whole genome shotgun (WGS) entry which is preliminary data.</text>
</comment>
<dbReference type="EMBL" id="AUPL01006518">
    <property type="protein sequence ID" value="ESL05819.1"/>
    <property type="molecule type" value="Genomic_DNA"/>
</dbReference>
<proteinExistence type="predicted"/>
<dbReference type="OrthoDB" id="244691at2759"/>
<evidence type="ECO:0000256" key="1">
    <source>
        <dbReference type="SAM" id="MobiDB-lite"/>
    </source>
</evidence>
<feature type="region of interest" description="Disordered" evidence="1">
    <location>
        <begin position="307"/>
        <end position="326"/>
    </location>
</feature>
<sequence>MEHYSRAPMLSSGAYQTEVFSMQHAGMEAYCKDDTARTPVRPIAWHVDSDAETTSCDTQRNAAEGGLPLQPESSGATSVNSATVSCLVTPKPRGEEEVAVSGPGRQEYANYTPPLPPLQAPPLSDALSPLDEDICGQMLAHCLYPQISEMTGNDNEMVEDVALEELEATERSVSRMPSSLLLGAFNDSSFFSRHQRGNCSHCRKRSSSHEDAVDATSRRSRPLLQEKVLDFGVSSVEKTSLAPATEYNAGSSQCGLEPSVESSRNKLFCFSLSSMGAMRFTKHSLVESTAGGAGIQCKRVFQTESVSCSGTEERRGPGPTGNSVSLSGIYMRAPPSTTNILDCPFNQQSVAVTVMSPVPASLTASVSLTQETSIDALFPVLHVPPELRLRPERLVDSVKRASPMSQPPPVACGPLSFTVRSEILQSPQRLDVAHPDEDCLAVYGHNEGESPLSGCGCIFRSLWPSPCCGVVQRTENSGVGGPNSTSGDWASSPLGVRCPSSRLFELRGGHGCGDLSPCVSPLPGGSSRHHEWKRHEFSCSFKSQVNTDAPASLSGPVELISRGGQPTQNCSGPLPINTPTRKQTVYPVSKSNCTFQLPTFGGPPR</sequence>
<dbReference type="AlphaFoldDB" id="A0A061ITD7"/>
<protein>
    <submittedName>
        <fullName evidence="2">Uncharacterized protein</fullName>
    </submittedName>
</protein>
<reference evidence="2 3" key="1">
    <citation type="submission" date="2013-07" db="EMBL/GenBank/DDBJ databases">
        <authorList>
            <person name="Stoco P.H."/>
            <person name="Wagner G."/>
            <person name="Gerber A."/>
            <person name="Zaha A."/>
            <person name="Thompson C."/>
            <person name="Bartholomeu D.C."/>
            <person name="Luckemeyer D.D."/>
            <person name="Bahia D."/>
            <person name="Loreto E."/>
            <person name="Prestes E.B."/>
            <person name="Lima F.M."/>
            <person name="Rodrigues-Luiz G."/>
            <person name="Vallejo G.A."/>
            <person name="Filho J.F."/>
            <person name="Monteiro K.M."/>
            <person name="Tyler K.M."/>
            <person name="de Almeida L.G."/>
            <person name="Ortiz M.F."/>
            <person name="Siervo M.A."/>
            <person name="de Moraes M.H."/>
            <person name="Cunha O.L."/>
            <person name="Mendonca-Neto R."/>
            <person name="Silva R."/>
            <person name="Teixeira S.M."/>
            <person name="Murta S.M."/>
            <person name="Sincero T.C."/>
            <person name="Mendes T.A."/>
            <person name="Urmenyi T.P."/>
            <person name="Silva V.G."/>
            <person name="da Rocha W.D."/>
            <person name="Andersson B."/>
            <person name="Romanha A.J."/>
            <person name="Steindel M."/>
            <person name="de Vasconcelos A.T."/>
            <person name="Grisard E.C."/>
        </authorList>
    </citation>
    <scope>NUCLEOTIDE SEQUENCE [LARGE SCALE GENOMIC DNA]</scope>
    <source>
        <strain evidence="2 3">SC58</strain>
    </source>
</reference>
<feature type="region of interest" description="Disordered" evidence="1">
    <location>
        <begin position="49"/>
        <end position="78"/>
    </location>
</feature>
<keyword evidence="3" id="KW-1185">Reference proteome</keyword>
<dbReference type="Proteomes" id="UP000031737">
    <property type="component" value="Unassembled WGS sequence"/>
</dbReference>
<feature type="compositionally biased region" description="Polar residues" evidence="1">
    <location>
        <begin position="52"/>
        <end position="61"/>
    </location>
</feature>
<evidence type="ECO:0000313" key="3">
    <source>
        <dbReference type="Proteomes" id="UP000031737"/>
    </source>
</evidence>
<gene>
    <name evidence="2" type="ORF">TRSC58_06518</name>
</gene>